<reference evidence="2 3" key="1">
    <citation type="journal article" date="2016" name="Nat. Commun.">
        <title>Thousands of microbial genomes shed light on interconnected biogeochemical processes in an aquifer system.</title>
        <authorList>
            <person name="Anantharaman K."/>
            <person name="Brown C.T."/>
            <person name="Hug L.A."/>
            <person name="Sharon I."/>
            <person name="Castelle C.J."/>
            <person name="Probst A.J."/>
            <person name="Thomas B.C."/>
            <person name="Singh A."/>
            <person name="Wilkins M.J."/>
            <person name="Karaoz U."/>
            <person name="Brodie E.L."/>
            <person name="Williams K.H."/>
            <person name="Hubbard S.S."/>
            <person name="Banfield J.F."/>
        </authorList>
    </citation>
    <scope>NUCLEOTIDE SEQUENCE [LARGE SCALE GENOMIC DNA]</scope>
</reference>
<dbReference type="AlphaFoldDB" id="A0A1F5S130"/>
<name>A0A1F5S130_9BACT</name>
<dbReference type="Pfam" id="PF13408">
    <property type="entry name" value="Zn_ribbon_recom"/>
    <property type="match status" value="1"/>
</dbReference>
<evidence type="ECO:0000259" key="1">
    <source>
        <dbReference type="Pfam" id="PF13408"/>
    </source>
</evidence>
<dbReference type="Proteomes" id="UP000178323">
    <property type="component" value="Unassembled WGS sequence"/>
</dbReference>
<sequence>MYRGVLRCSNCGCVLTASRKKGKHIYYYCTNGKGKCGEHKSYLKENYVSGELAKVFDKIKFDERLINLCYKAKMEELQTNENYLTKAEENLKSRLDIILTRKNAVLDLFIDGKIGKDIFDIKSNSLNNEEIEIKKELSELKGKIGSKGKETLERIKEVFLYPVNKEKGFLKIEDEKKEKVIKTLLWNASFANQKIACFSFKEPYNILSKVEDKSDFSQMLRGWDSDPRPIGYT</sequence>
<comment type="caution">
    <text evidence="2">The sequence shown here is derived from an EMBL/GenBank/DDBJ whole genome shotgun (WGS) entry which is preliminary data.</text>
</comment>
<gene>
    <name evidence="2" type="ORF">A2Y83_03420</name>
</gene>
<dbReference type="InterPro" id="IPR025827">
    <property type="entry name" value="Zn_ribbon_recom_dom"/>
</dbReference>
<evidence type="ECO:0000313" key="2">
    <source>
        <dbReference type="EMBL" id="OGF20374.1"/>
    </source>
</evidence>
<organism evidence="2 3">
    <name type="scientific">Candidatus Falkowbacteria bacterium RBG_13_39_14</name>
    <dbReference type="NCBI Taxonomy" id="1797985"/>
    <lineage>
        <taxon>Bacteria</taxon>
        <taxon>Candidatus Falkowiibacteriota</taxon>
    </lineage>
</organism>
<accession>A0A1F5S130</accession>
<dbReference type="EMBL" id="MFFS01000091">
    <property type="protein sequence ID" value="OGF20374.1"/>
    <property type="molecule type" value="Genomic_DNA"/>
</dbReference>
<dbReference type="STRING" id="1797985.A2Y83_03420"/>
<proteinExistence type="predicted"/>
<evidence type="ECO:0000313" key="3">
    <source>
        <dbReference type="Proteomes" id="UP000178323"/>
    </source>
</evidence>
<feature type="domain" description="Recombinase zinc beta ribbon" evidence="1">
    <location>
        <begin position="2"/>
        <end position="46"/>
    </location>
</feature>
<protein>
    <recommendedName>
        <fullName evidence="1">Recombinase zinc beta ribbon domain-containing protein</fullName>
    </recommendedName>
</protein>